<comment type="similarity">
    <text evidence="2">Belongs to the cut8/STS1 family.</text>
</comment>
<reference evidence="5" key="3">
    <citation type="submission" date="2015-06" db="UniProtKB">
        <authorList>
            <consortium name="EnsemblMetazoa"/>
        </authorList>
    </citation>
    <scope>IDENTIFICATION</scope>
</reference>
<gene>
    <name evidence="4" type="ORF">CAPTEDRAFT_224629</name>
</gene>
<sequence>MQRFGDFEDLRSLDIDEDSDSEEFRPRRFVLRDLSSTDIMRASHSVSNLALTPDVYPSPPPEEEVIPRRSKRLSTPCRPPSIFGDCFQCTPCSEDTALLQMARKRLMLTPDKSPLKSPEKRPRLQAPKVPLHTELGGYSQQQLVDVIDNLVCRHPCLEDEIRSELKSPDIKPMEGKLSNLRKDIYRSIPSTRWSSSRDSHCFRKVKGHLQAYKKICLDQARSLTKAQCWEAALKYVCIALKFTSKLPDWDEPSHNSIKAQCFSVLAAQCMISLKRGLMADEVLSKYLVKLKSVAHLNKEIEPCVVFIEKALNN</sequence>
<dbReference type="PANTHER" id="PTHR28032:SF1">
    <property type="entry name" value="FI02826P"/>
    <property type="match status" value="1"/>
</dbReference>
<dbReference type="EnsemblMetazoa" id="CapteT224629">
    <property type="protein sequence ID" value="CapteP224629"/>
    <property type="gene ID" value="CapteG224629"/>
</dbReference>
<evidence type="ECO:0000313" key="4">
    <source>
        <dbReference type="EMBL" id="ELU14155.1"/>
    </source>
</evidence>
<dbReference type="FunCoup" id="R7VER3">
    <property type="interactions" value="55"/>
</dbReference>
<evidence type="ECO:0000256" key="2">
    <source>
        <dbReference type="ARBA" id="ARBA00006199"/>
    </source>
</evidence>
<evidence type="ECO:0000256" key="3">
    <source>
        <dbReference type="ARBA" id="ARBA00023242"/>
    </source>
</evidence>
<dbReference type="PANTHER" id="PTHR28032">
    <property type="entry name" value="FI02826P"/>
    <property type="match status" value="1"/>
</dbReference>
<protein>
    <submittedName>
        <fullName evidence="4 5">Uncharacterized protein</fullName>
    </submittedName>
</protein>
<dbReference type="Proteomes" id="UP000014760">
    <property type="component" value="Unassembled WGS sequence"/>
</dbReference>
<dbReference type="Pfam" id="PF08559">
    <property type="entry name" value="Cut8"/>
    <property type="match status" value="1"/>
</dbReference>
<proteinExistence type="inferred from homology"/>
<evidence type="ECO:0000313" key="5">
    <source>
        <dbReference type="EnsemblMetazoa" id="CapteP224629"/>
    </source>
</evidence>
<dbReference type="HOGENOM" id="CLU_067194_0_0_1"/>
<evidence type="ECO:0000256" key="1">
    <source>
        <dbReference type="ARBA" id="ARBA00004123"/>
    </source>
</evidence>
<accession>R7VER3</accession>
<dbReference type="GO" id="GO:0031965">
    <property type="term" value="C:nuclear membrane"/>
    <property type="evidence" value="ECO:0007669"/>
    <property type="project" value="TreeGrafter"/>
</dbReference>
<dbReference type="GO" id="GO:0071630">
    <property type="term" value="P:nuclear protein quality control by the ubiquitin-proteasome system"/>
    <property type="evidence" value="ECO:0007669"/>
    <property type="project" value="InterPro"/>
</dbReference>
<dbReference type="GO" id="GO:0070628">
    <property type="term" value="F:proteasome binding"/>
    <property type="evidence" value="ECO:0007669"/>
    <property type="project" value="TreeGrafter"/>
</dbReference>
<dbReference type="EMBL" id="KB294746">
    <property type="protein sequence ID" value="ELU14155.1"/>
    <property type="molecule type" value="Genomic_DNA"/>
</dbReference>
<reference evidence="6" key="1">
    <citation type="submission" date="2012-12" db="EMBL/GenBank/DDBJ databases">
        <authorList>
            <person name="Hellsten U."/>
            <person name="Grimwood J."/>
            <person name="Chapman J.A."/>
            <person name="Shapiro H."/>
            <person name="Aerts A."/>
            <person name="Otillar R.P."/>
            <person name="Terry A.Y."/>
            <person name="Boore J.L."/>
            <person name="Simakov O."/>
            <person name="Marletaz F."/>
            <person name="Cho S.-J."/>
            <person name="Edsinger-Gonzales E."/>
            <person name="Havlak P."/>
            <person name="Kuo D.-H."/>
            <person name="Larsson T."/>
            <person name="Lv J."/>
            <person name="Arendt D."/>
            <person name="Savage R."/>
            <person name="Osoegawa K."/>
            <person name="de Jong P."/>
            <person name="Lindberg D.R."/>
            <person name="Seaver E.C."/>
            <person name="Weisblat D.A."/>
            <person name="Putnam N.H."/>
            <person name="Grigoriev I.V."/>
            <person name="Rokhsar D.S."/>
        </authorList>
    </citation>
    <scope>NUCLEOTIDE SEQUENCE</scope>
    <source>
        <strain evidence="6">I ESC-2004</strain>
    </source>
</reference>
<dbReference type="AlphaFoldDB" id="R7VER3"/>
<keyword evidence="6" id="KW-1185">Reference proteome</keyword>
<dbReference type="InterPro" id="IPR038422">
    <property type="entry name" value="Cut8/Sts1_sf"/>
</dbReference>
<organism evidence="4">
    <name type="scientific">Capitella teleta</name>
    <name type="common">Polychaete worm</name>
    <dbReference type="NCBI Taxonomy" id="283909"/>
    <lineage>
        <taxon>Eukaryota</taxon>
        <taxon>Metazoa</taxon>
        <taxon>Spiralia</taxon>
        <taxon>Lophotrochozoa</taxon>
        <taxon>Annelida</taxon>
        <taxon>Polychaeta</taxon>
        <taxon>Sedentaria</taxon>
        <taxon>Scolecida</taxon>
        <taxon>Capitellidae</taxon>
        <taxon>Capitella</taxon>
    </lineage>
</organism>
<dbReference type="OMA" id="KQQLWPG"/>
<dbReference type="OrthoDB" id="10061064at2759"/>
<evidence type="ECO:0000313" key="6">
    <source>
        <dbReference type="Proteomes" id="UP000014760"/>
    </source>
</evidence>
<keyword evidence="3" id="KW-0539">Nucleus</keyword>
<dbReference type="EMBL" id="AMQN01004958">
    <property type="status" value="NOT_ANNOTATED_CDS"/>
    <property type="molecule type" value="Genomic_DNA"/>
</dbReference>
<dbReference type="InterPro" id="IPR013868">
    <property type="entry name" value="Cut8/Sts1_fam"/>
</dbReference>
<dbReference type="Gene3D" id="1.20.58.1590">
    <property type="entry name" value="Tethering factor for nuclear proteasome Cut8/Sts1"/>
    <property type="match status" value="1"/>
</dbReference>
<name>R7VER3_CAPTE</name>
<dbReference type="GO" id="GO:0031144">
    <property type="term" value="P:proteasome localization"/>
    <property type="evidence" value="ECO:0007669"/>
    <property type="project" value="InterPro"/>
</dbReference>
<comment type="subcellular location">
    <subcellularLocation>
        <location evidence="1">Nucleus</location>
    </subcellularLocation>
</comment>
<reference evidence="4 6" key="2">
    <citation type="journal article" date="2013" name="Nature">
        <title>Insights into bilaterian evolution from three spiralian genomes.</title>
        <authorList>
            <person name="Simakov O."/>
            <person name="Marletaz F."/>
            <person name="Cho S.J."/>
            <person name="Edsinger-Gonzales E."/>
            <person name="Havlak P."/>
            <person name="Hellsten U."/>
            <person name="Kuo D.H."/>
            <person name="Larsson T."/>
            <person name="Lv J."/>
            <person name="Arendt D."/>
            <person name="Savage R."/>
            <person name="Osoegawa K."/>
            <person name="de Jong P."/>
            <person name="Grimwood J."/>
            <person name="Chapman J.A."/>
            <person name="Shapiro H."/>
            <person name="Aerts A."/>
            <person name="Otillar R.P."/>
            <person name="Terry A.Y."/>
            <person name="Boore J.L."/>
            <person name="Grigoriev I.V."/>
            <person name="Lindberg D.R."/>
            <person name="Seaver E.C."/>
            <person name="Weisblat D.A."/>
            <person name="Putnam N.H."/>
            <person name="Rokhsar D.S."/>
        </authorList>
    </citation>
    <scope>NUCLEOTIDE SEQUENCE</scope>
    <source>
        <strain evidence="4 6">I ESC-2004</strain>
    </source>
</reference>